<feature type="region of interest" description="Disordered" evidence="1">
    <location>
        <begin position="1"/>
        <end position="26"/>
    </location>
</feature>
<keyword evidence="3" id="KW-1185">Reference proteome</keyword>
<sequence length="114" mass="12127">MSAPPGKGVPQPEFVGNPEFQTGPKETNRVAAGLKASMANDRVYDEGKAQAEDKLQRLEKGQDVANEEPAGTGSGSNEIGGHKAAIKNPNTGAEARENSKQYLEEHGAMTDEYK</sequence>
<organism evidence="2 3">
    <name type="scientific">Pterulicium gracile</name>
    <dbReference type="NCBI Taxonomy" id="1884261"/>
    <lineage>
        <taxon>Eukaryota</taxon>
        <taxon>Fungi</taxon>
        <taxon>Dikarya</taxon>
        <taxon>Basidiomycota</taxon>
        <taxon>Agaricomycotina</taxon>
        <taxon>Agaricomycetes</taxon>
        <taxon>Agaricomycetidae</taxon>
        <taxon>Agaricales</taxon>
        <taxon>Pleurotineae</taxon>
        <taxon>Pterulaceae</taxon>
        <taxon>Pterulicium</taxon>
    </lineage>
</organism>
<evidence type="ECO:0000313" key="2">
    <source>
        <dbReference type="EMBL" id="TFL05534.1"/>
    </source>
</evidence>
<dbReference type="AlphaFoldDB" id="A0A5C3R3V5"/>
<dbReference type="EMBL" id="ML178816">
    <property type="protein sequence ID" value="TFL05534.1"/>
    <property type="molecule type" value="Genomic_DNA"/>
</dbReference>
<dbReference type="OrthoDB" id="5419162at2759"/>
<reference evidence="2 3" key="1">
    <citation type="journal article" date="2019" name="Nat. Ecol. Evol.">
        <title>Megaphylogeny resolves global patterns of mushroom evolution.</title>
        <authorList>
            <person name="Varga T."/>
            <person name="Krizsan K."/>
            <person name="Foldi C."/>
            <person name="Dima B."/>
            <person name="Sanchez-Garcia M."/>
            <person name="Sanchez-Ramirez S."/>
            <person name="Szollosi G.J."/>
            <person name="Szarkandi J.G."/>
            <person name="Papp V."/>
            <person name="Albert L."/>
            <person name="Andreopoulos W."/>
            <person name="Angelini C."/>
            <person name="Antonin V."/>
            <person name="Barry K.W."/>
            <person name="Bougher N.L."/>
            <person name="Buchanan P."/>
            <person name="Buyck B."/>
            <person name="Bense V."/>
            <person name="Catcheside P."/>
            <person name="Chovatia M."/>
            <person name="Cooper J."/>
            <person name="Damon W."/>
            <person name="Desjardin D."/>
            <person name="Finy P."/>
            <person name="Geml J."/>
            <person name="Haridas S."/>
            <person name="Hughes K."/>
            <person name="Justo A."/>
            <person name="Karasinski D."/>
            <person name="Kautmanova I."/>
            <person name="Kiss B."/>
            <person name="Kocsube S."/>
            <person name="Kotiranta H."/>
            <person name="LaButti K.M."/>
            <person name="Lechner B.E."/>
            <person name="Liimatainen K."/>
            <person name="Lipzen A."/>
            <person name="Lukacs Z."/>
            <person name="Mihaltcheva S."/>
            <person name="Morgado L.N."/>
            <person name="Niskanen T."/>
            <person name="Noordeloos M.E."/>
            <person name="Ohm R.A."/>
            <person name="Ortiz-Santana B."/>
            <person name="Ovrebo C."/>
            <person name="Racz N."/>
            <person name="Riley R."/>
            <person name="Savchenko A."/>
            <person name="Shiryaev A."/>
            <person name="Soop K."/>
            <person name="Spirin V."/>
            <person name="Szebenyi C."/>
            <person name="Tomsovsky M."/>
            <person name="Tulloss R.E."/>
            <person name="Uehling J."/>
            <person name="Grigoriev I.V."/>
            <person name="Vagvolgyi C."/>
            <person name="Papp T."/>
            <person name="Martin F.M."/>
            <person name="Miettinen O."/>
            <person name="Hibbett D.S."/>
            <person name="Nagy L.G."/>
        </authorList>
    </citation>
    <scope>NUCLEOTIDE SEQUENCE [LARGE SCALE GENOMIC DNA]</scope>
    <source>
        <strain evidence="2 3">CBS 309.79</strain>
    </source>
</reference>
<feature type="region of interest" description="Disordered" evidence="1">
    <location>
        <begin position="57"/>
        <end position="114"/>
    </location>
</feature>
<dbReference type="GO" id="GO:0005737">
    <property type="term" value="C:cytoplasm"/>
    <property type="evidence" value="ECO:0007669"/>
    <property type="project" value="TreeGrafter"/>
</dbReference>
<dbReference type="Proteomes" id="UP000305067">
    <property type="component" value="Unassembled WGS sequence"/>
</dbReference>
<dbReference type="PANTHER" id="PTHR36576:SF1">
    <property type="entry name" value="UPF0654 PROTEIN C11D3.01C-RELATED"/>
    <property type="match status" value="1"/>
</dbReference>
<dbReference type="InterPro" id="IPR052670">
    <property type="entry name" value="UPF0654_domain"/>
</dbReference>
<evidence type="ECO:0008006" key="4">
    <source>
        <dbReference type="Google" id="ProtNLM"/>
    </source>
</evidence>
<proteinExistence type="predicted"/>
<dbReference type="InterPro" id="IPR018824">
    <property type="entry name" value="Conidiation-specific_6"/>
</dbReference>
<accession>A0A5C3R3V5</accession>
<dbReference type="PANTHER" id="PTHR36576">
    <property type="entry name" value="UPF0654 PROTEIN C11D3.01C-RELATED"/>
    <property type="match status" value="1"/>
</dbReference>
<evidence type="ECO:0000313" key="3">
    <source>
        <dbReference type="Proteomes" id="UP000305067"/>
    </source>
</evidence>
<evidence type="ECO:0000256" key="1">
    <source>
        <dbReference type="SAM" id="MobiDB-lite"/>
    </source>
</evidence>
<name>A0A5C3R3V5_9AGAR</name>
<protein>
    <recommendedName>
        <fullName evidence="4">Conidiation protein 6-domain-containing protein</fullName>
    </recommendedName>
</protein>
<gene>
    <name evidence="2" type="ORF">BDV98DRAFT_600904</name>
</gene>
<dbReference type="Pfam" id="PF10346">
    <property type="entry name" value="Con-6"/>
    <property type="match status" value="2"/>
</dbReference>
<feature type="compositionally biased region" description="Basic and acidic residues" evidence="1">
    <location>
        <begin position="94"/>
        <end position="114"/>
    </location>
</feature>